<comment type="caution">
    <text evidence="2">The sequence shown here is derived from an EMBL/GenBank/DDBJ whole genome shotgun (WGS) entry which is preliminary data.</text>
</comment>
<dbReference type="AlphaFoldDB" id="A0A0F9GNH7"/>
<protein>
    <recommendedName>
        <fullName evidence="1">HNH domain-containing protein</fullName>
    </recommendedName>
</protein>
<organism evidence="2">
    <name type="scientific">marine sediment metagenome</name>
    <dbReference type="NCBI Taxonomy" id="412755"/>
    <lineage>
        <taxon>unclassified sequences</taxon>
        <taxon>metagenomes</taxon>
        <taxon>ecological metagenomes</taxon>
    </lineage>
</organism>
<accession>A0A0F9GNH7</accession>
<dbReference type="Pfam" id="PF01844">
    <property type="entry name" value="HNH"/>
    <property type="match status" value="1"/>
</dbReference>
<evidence type="ECO:0000259" key="1">
    <source>
        <dbReference type="Pfam" id="PF01844"/>
    </source>
</evidence>
<sequence>YIMIDRRITITDSSMSYTELDKINSLEAKKSKMFFDINNGQLLCRSCHAKEHRKEDCRR</sequence>
<gene>
    <name evidence="2" type="ORF">LCGC14_1888350</name>
</gene>
<name>A0A0F9GNH7_9ZZZZ</name>
<dbReference type="GO" id="GO:0004519">
    <property type="term" value="F:endonuclease activity"/>
    <property type="evidence" value="ECO:0007669"/>
    <property type="project" value="InterPro"/>
</dbReference>
<evidence type="ECO:0000313" key="2">
    <source>
        <dbReference type="EMBL" id="KKL92076.1"/>
    </source>
</evidence>
<dbReference type="GO" id="GO:0003676">
    <property type="term" value="F:nucleic acid binding"/>
    <property type="evidence" value="ECO:0007669"/>
    <property type="project" value="InterPro"/>
</dbReference>
<dbReference type="InterPro" id="IPR002711">
    <property type="entry name" value="HNH"/>
</dbReference>
<proteinExistence type="predicted"/>
<feature type="domain" description="HNH" evidence="1">
    <location>
        <begin position="36"/>
        <end position="54"/>
    </location>
</feature>
<feature type="non-terminal residue" evidence="2">
    <location>
        <position position="1"/>
    </location>
</feature>
<dbReference type="EMBL" id="LAZR01019564">
    <property type="protein sequence ID" value="KKL92076.1"/>
    <property type="molecule type" value="Genomic_DNA"/>
</dbReference>
<dbReference type="GO" id="GO:0008270">
    <property type="term" value="F:zinc ion binding"/>
    <property type="evidence" value="ECO:0007669"/>
    <property type="project" value="InterPro"/>
</dbReference>
<reference evidence="2" key="1">
    <citation type="journal article" date="2015" name="Nature">
        <title>Complex archaea that bridge the gap between prokaryotes and eukaryotes.</title>
        <authorList>
            <person name="Spang A."/>
            <person name="Saw J.H."/>
            <person name="Jorgensen S.L."/>
            <person name="Zaremba-Niedzwiedzka K."/>
            <person name="Martijn J."/>
            <person name="Lind A.E."/>
            <person name="van Eijk R."/>
            <person name="Schleper C."/>
            <person name="Guy L."/>
            <person name="Ettema T.J."/>
        </authorList>
    </citation>
    <scope>NUCLEOTIDE SEQUENCE</scope>
</reference>